<name>A0ABV1L2A5_9BACL</name>
<comment type="caution">
    <text evidence="1">The sequence shown here is derived from an EMBL/GenBank/DDBJ whole genome shotgun (WGS) entry which is preliminary data.</text>
</comment>
<sequence>MEVHQVSLIKQHMSKSITEDELLIGLNLEPSNLSVFVNTTLQNAYSLNDSEAVDLILYLGFVFEVFTEDFVSILCKLLEIEWHYKHEDIARLLQRFKSPYSIDSLFKVATRKLSYLEYNESSALARKCIYALGDINSDESRIKLEILSNSSEDLIKEFALKQLDRRI</sequence>
<gene>
    <name evidence="1" type="ORF">QJS35_27755</name>
</gene>
<proteinExistence type="predicted"/>
<keyword evidence="2" id="KW-1185">Reference proteome</keyword>
<protein>
    <recommendedName>
        <fullName evidence="3">HEAT repeat domain-containing protein</fullName>
    </recommendedName>
</protein>
<accession>A0ABV1L2A5</accession>
<evidence type="ECO:0000313" key="1">
    <source>
        <dbReference type="EMBL" id="MEQ4486182.1"/>
    </source>
</evidence>
<dbReference type="Proteomes" id="UP001493487">
    <property type="component" value="Unassembled WGS sequence"/>
</dbReference>
<organism evidence="1 2">
    <name type="scientific">Cohnella silvisoli</name>
    <dbReference type="NCBI Taxonomy" id="2873699"/>
    <lineage>
        <taxon>Bacteria</taxon>
        <taxon>Bacillati</taxon>
        <taxon>Bacillota</taxon>
        <taxon>Bacilli</taxon>
        <taxon>Bacillales</taxon>
        <taxon>Paenibacillaceae</taxon>
        <taxon>Cohnella</taxon>
    </lineage>
</organism>
<dbReference type="EMBL" id="JASKHM010000019">
    <property type="protein sequence ID" value="MEQ4486182.1"/>
    <property type="molecule type" value="Genomic_DNA"/>
</dbReference>
<reference evidence="1 2" key="1">
    <citation type="journal article" date="2023" name="Genome Announc.">
        <title>Pan-Genome Analyses of the Genus Cohnella and Proposal of the Novel Species Cohnella silvisoli sp. nov., Isolated from Forest Soil.</title>
        <authorList>
            <person name="Wang C."/>
            <person name="Mao L."/>
            <person name="Bao G."/>
            <person name="Zhu H."/>
        </authorList>
    </citation>
    <scope>NUCLEOTIDE SEQUENCE [LARGE SCALE GENOMIC DNA]</scope>
    <source>
        <strain evidence="1 2">NL03-T5-1</strain>
    </source>
</reference>
<evidence type="ECO:0008006" key="3">
    <source>
        <dbReference type="Google" id="ProtNLM"/>
    </source>
</evidence>
<evidence type="ECO:0000313" key="2">
    <source>
        <dbReference type="Proteomes" id="UP001493487"/>
    </source>
</evidence>
<dbReference type="RefSeq" id="WP_232189173.1">
    <property type="nucleotide sequence ID" value="NZ_JAIOAP010000018.1"/>
</dbReference>